<reference evidence="2 3" key="1">
    <citation type="submission" date="2020-07" db="EMBL/GenBank/DDBJ databases">
        <title>Sequencing the genomes of 1000 actinobacteria strains.</title>
        <authorList>
            <person name="Klenk H.-P."/>
        </authorList>
    </citation>
    <scope>NUCLEOTIDE SEQUENCE [LARGE SCALE GENOMIC DNA]</scope>
    <source>
        <strain evidence="2 3">DSM 44749</strain>
    </source>
</reference>
<feature type="transmembrane region" description="Helical" evidence="1">
    <location>
        <begin position="88"/>
        <end position="109"/>
    </location>
</feature>
<dbReference type="AlphaFoldDB" id="A0A852W2J2"/>
<dbReference type="RefSeq" id="WP_179761382.1">
    <property type="nucleotide sequence ID" value="NZ_BAAAJZ010000003.1"/>
</dbReference>
<dbReference type="GeneID" id="98052645"/>
<keyword evidence="1" id="KW-1133">Transmembrane helix</keyword>
<evidence type="ECO:0000256" key="1">
    <source>
        <dbReference type="SAM" id="Phobius"/>
    </source>
</evidence>
<dbReference type="Proteomes" id="UP000549695">
    <property type="component" value="Unassembled WGS sequence"/>
</dbReference>
<organism evidence="2 3">
    <name type="scientific">Pseudonocardia alni</name>
    <name type="common">Amycolata alni</name>
    <dbReference type="NCBI Taxonomy" id="33907"/>
    <lineage>
        <taxon>Bacteria</taxon>
        <taxon>Bacillati</taxon>
        <taxon>Actinomycetota</taxon>
        <taxon>Actinomycetes</taxon>
        <taxon>Pseudonocardiales</taxon>
        <taxon>Pseudonocardiaceae</taxon>
        <taxon>Pseudonocardia</taxon>
    </lineage>
</organism>
<feature type="transmembrane region" description="Helical" evidence="1">
    <location>
        <begin position="121"/>
        <end position="139"/>
    </location>
</feature>
<proteinExistence type="predicted"/>
<evidence type="ECO:0000313" key="2">
    <source>
        <dbReference type="EMBL" id="NYG02610.1"/>
    </source>
</evidence>
<evidence type="ECO:0000313" key="3">
    <source>
        <dbReference type="Proteomes" id="UP000549695"/>
    </source>
</evidence>
<sequence length="207" mass="21716">MTAGARVSRGALPTPLRAYLHRLDVAARHLSFTARQDLRSHVWSEVARTAGPAPTEDRLVRALDRLGPPEALVPTPVGGTSPVLRDPVVVHLLGCSLLTAGVTGLIGLVRVWRAPTWPVRDALTATVLVVAGAVALPLLTGVHPVAGALLGGLGAGALSAALVLGAVLLIQRRTQRRALRTEHTAEPVAITTDTPPRGRVIRPPREV</sequence>
<accession>A0A852W2J2</accession>
<keyword evidence="3" id="KW-1185">Reference proteome</keyword>
<dbReference type="EMBL" id="JACCCZ010000001">
    <property type="protein sequence ID" value="NYG02610.1"/>
    <property type="molecule type" value="Genomic_DNA"/>
</dbReference>
<keyword evidence="1" id="KW-0812">Transmembrane</keyword>
<gene>
    <name evidence="2" type="ORF">HDA37_002895</name>
</gene>
<comment type="caution">
    <text evidence="2">The sequence shown here is derived from an EMBL/GenBank/DDBJ whole genome shotgun (WGS) entry which is preliminary data.</text>
</comment>
<feature type="transmembrane region" description="Helical" evidence="1">
    <location>
        <begin position="145"/>
        <end position="170"/>
    </location>
</feature>
<protein>
    <submittedName>
        <fullName evidence="2">Small-conductance mechanosensitive channel</fullName>
    </submittedName>
</protein>
<keyword evidence="1" id="KW-0472">Membrane</keyword>
<name>A0A852W2J2_PSEA5</name>